<keyword evidence="12" id="KW-1185">Reference proteome</keyword>
<comment type="caution">
    <text evidence="11">The sequence shown here is derived from an EMBL/GenBank/DDBJ whole genome shotgun (WGS) entry which is preliminary data.</text>
</comment>
<dbReference type="SUPFAM" id="SSF55874">
    <property type="entry name" value="ATPase domain of HSP90 chaperone/DNA topoisomerase II/histidine kinase"/>
    <property type="match status" value="1"/>
</dbReference>
<dbReference type="EMBL" id="JAFFZE010000014">
    <property type="protein sequence ID" value="MCT2584745.1"/>
    <property type="molecule type" value="Genomic_DNA"/>
</dbReference>
<evidence type="ECO:0000256" key="6">
    <source>
        <dbReference type="ARBA" id="ARBA00022777"/>
    </source>
</evidence>
<comment type="catalytic activity">
    <reaction evidence="1">
        <text>ATP + protein L-histidine = ADP + protein N-phospho-L-histidine.</text>
        <dbReference type="EC" id="2.7.13.3"/>
    </reaction>
</comment>
<evidence type="ECO:0000256" key="3">
    <source>
        <dbReference type="ARBA" id="ARBA00022553"/>
    </source>
</evidence>
<name>A0ABT2JA50_9PSEU</name>
<accession>A0ABT2JA50</accession>
<feature type="transmembrane region" description="Helical" evidence="9">
    <location>
        <begin position="20"/>
        <end position="46"/>
    </location>
</feature>
<sequence length="399" mass="41790">MSLVRAVVVAAGRQLADGVLALGTAGASALMVVMVGTTPWLGVFLLPVAARLNRALAGIQRARTAQRTGRPVEEAYQPPPAPVPGHGPLRRYLRRVGHAFTDRTTYRDAGWVLLHTVVGGAGAAWTLTLVAAGTAPLWWWVLPIPAWPAVPLPLVALAGAATLPVLADSSARLAATALSPPESSRLARRVTELTATRAAVLDAHEAELRRIERDLHDGAQANLVSSALRLGIAERRVRDDPDKALALLAESREGIEHALTELRGVVRGMYPPVLADRGLEGAIATLAVDGPVPVRVELDGIGRQPAALESAAYHVVAEALTNVAKHSGATRAVVEARLADDTLHLEVRDDGRGGADPDRGSGLVGVRRRVAALDGTLDLSSPAGGPTRLVARLPGAERP</sequence>
<keyword evidence="9" id="KW-1133">Transmembrane helix</keyword>
<keyword evidence="8" id="KW-0902">Two-component regulatory system</keyword>
<dbReference type="EC" id="2.7.13.3" evidence="2"/>
<evidence type="ECO:0000256" key="8">
    <source>
        <dbReference type="ARBA" id="ARBA00023012"/>
    </source>
</evidence>
<dbReference type="Gene3D" id="3.30.565.10">
    <property type="entry name" value="Histidine kinase-like ATPase, C-terminal domain"/>
    <property type="match status" value="1"/>
</dbReference>
<feature type="domain" description="Histidine kinase/HSP90-like ATPase" evidence="10">
    <location>
        <begin position="307"/>
        <end position="397"/>
    </location>
</feature>
<organism evidence="11 12">
    <name type="scientific">Actinophytocola gossypii</name>
    <dbReference type="NCBI Taxonomy" id="2812003"/>
    <lineage>
        <taxon>Bacteria</taxon>
        <taxon>Bacillati</taxon>
        <taxon>Actinomycetota</taxon>
        <taxon>Actinomycetes</taxon>
        <taxon>Pseudonocardiales</taxon>
        <taxon>Pseudonocardiaceae</taxon>
    </lineage>
</organism>
<dbReference type="Pfam" id="PF07730">
    <property type="entry name" value="HisKA_3"/>
    <property type="match status" value="1"/>
</dbReference>
<dbReference type="RefSeq" id="WP_260192149.1">
    <property type="nucleotide sequence ID" value="NZ_JAFFZE010000014.1"/>
</dbReference>
<evidence type="ECO:0000256" key="2">
    <source>
        <dbReference type="ARBA" id="ARBA00012438"/>
    </source>
</evidence>
<reference evidence="11 12" key="1">
    <citation type="submission" date="2021-02" db="EMBL/GenBank/DDBJ databases">
        <title>Actinophytocola xerophila sp. nov., isolated from soil of cotton cropping field.</title>
        <authorList>
            <person name="Huang R."/>
            <person name="Chen X."/>
            <person name="Ge X."/>
            <person name="Liu W."/>
        </authorList>
    </citation>
    <scope>NUCLEOTIDE SEQUENCE [LARGE SCALE GENOMIC DNA]</scope>
    <source>
        <strain evidence="11 12">S1-96</strain>
    </source>
</reference>
<dbReference type="CDD" id="cd16917">
    <property type="entry name" value="HATPase_UhpB-NarQ-NarX-like"/>
    <property type="match status" value="1"/>
</dbReference>
<dbReference type="PANTHER" id="PTHR24421">
    <property type="entry name" value="NITRATE/NITRITE SENSOR PROTEIN NARX-RELATED"/>
    <property type="match status" value="1"/>
</dbReference>
<protein>
    <recommendedName>
        <fullName evidence="2">histidine kinase</fullName>
        <ecNumber evidence="2">2.7.13.3</ecNumber>
    </recommendedName>
</protein>
<dbReference type="InterPro" id="IPR011712">
    <property type="entry name" value="Sig_transdc_His_kin_sub3_dim/P"/>
</dbReference>
<dbReference type="InterPro" id="IPR003594">
    <property type="entry name" value="HATPase_dom"/>
</dbReference>
<evidence type="ECO:0000256" key="5">
    <source>
        <dbReference type="ARBA" id="ARBA00022741"/>
    </source>
</evidence>
<evidence type="ECO:0000259" key="10">
    <source>
        <dbReference type="SMART" id="SM00387"/>
    </source>
</evidence>
<evidence type="ECO:0000256" key="9">
    <source>
        <dbReference type="SAM" id="Phobius"/>
    </source>
</evidence>
<keyword evidence="3" id="KW-0597">Phosphoprotein</keyword>
<keyword evidence="4" id="KW-0808">Transferase</keyword>
<dbReference type="Pfam" id="PF02518">
    <property type="entry name" value="HATPase_c"/>
    <property type="match status" value="1"/>
</dbReference>
<dbReference type="InterPro" id="IPR036890">
    <property type="entry name" value="HATPase_C_sf"/>
</dbReference>
<dbReference type="Proteomes" id="UP001156441">
    <property type="component" value="Unassembled WGS sequence"/>
</dbReference>
<proteinExistence type="predicted"/>
<gene>
    <name evidence="11" type="ORF">JT362_16630</name>
</gene>
<dbReference type="Pfam" id="PF13796">
    <property type="entry name" value="Sensor"/>
    <property type="match status" value="1"/>
</dbReference>
<feature type="transmembrane region" description="Helical" evidence="9">
    <location>
        <begin position="112"/>
        <end position="140"/>
    </location>
</feature>
<dbReference type="Gene3D" id="1.20.5.1930">
    <property type="match status" value="1"/>
</dbReference>
<dbReference type="InterPro" id="IPR050482">
    <property type="entry name" value="Sensor_HK_TwoCompSys"/>
</dbReference>
<evidence type="ECO:0000256" key="4">
    <source>
        <dbReference type="ARBA" id="ARBA00022679"/>
    </source>
</evidence>
<dbReference type="PANTHER" id="PTHR24421:SF10">
    <property type="entry name" value="NITRATE_NITRITE SENSOR PROTEIN NARQ"/>
    <property type="match status" value="1"/>
</dbReference>
<dbReference type="InterPro" id="IPR025828">
    <property type="entry name" value="Put_sensor_dom"/>
</dbReference>
<evidence type="ECO:0000313" key="11">
    <source>
        <dbReference type="EMBL" id="MCT2584745.1"/>
    </source>
</evidence>
<feature type="transmembrane region" description="Helical" evidence="9">
    <location>
        <begin position="146"/>
        <end position="167"/>
    </location>
</feature>
<keyword evidence="9" id="KW-0812">Transmembrane</keyword>
<keyword evidence="9" id="KW-0472">Membrane</keyword>
<evidence type="ECO:0000256" key="7">
    <source>
        <dbReference type="ARBA" id="ARBA00022840"/>
    </source>
</evidence>
<keyword evidence="6 11" id="KW-0418">Kinase</keyword>
<keyword evidence="7" id="KW-0067">ATP-binding</keyword>
<evidence type="ECO:0000313" key="12">
    <source>
        <dbReference type="Proteomes" id="UP001156441"/>
    </source>
</evidence>
<dbReference type="SMART" id="SM00387">
    <property type="entry name" value="HATPase_c"/>
    <property type="match status" value="1"/>
</dbReference>
<evidence type="ECO:0000256" key="1">
    <source>
        <dbReference type="ARBA" id="ARBA00000085"/>
    </source>
</evidence>
<keyword evidence="5" id="KW-0547">Nucleotide-binding</keyword>
<dbReference type="GO" id="GO:0016301">
    <property type="term" value="F:kinase activity"/>
    <property type="evidence" value="ECO:0007669"/>
    <property type="project" value="UniProtKB-KW"/>
</dbReference>